<feature type="domain" description="RAWUL" evidence="4">
    <location>
        <begin position="87"/>
        <end position="152"/>
    </location>
</feature>
<name>A0A6G1SD61_9ACAR</name>
<evidence type="ECO:0000256" key="3">
    <source>
        <dbReference type="SAM" id="MobiDB-lite"/>
    </source>
</evidence>
<reference evidence="5" key="1">
    <citation type="submission" date="2018-10" db="EMBL/GenBank/DDBJ databases">
        <title>Transcriptome assembly of Aceria tosichella (Wheat curl mite) Type 2.</title>
        <authorList>
            <person name="Scully E.D."/>
            <person name="Geib S.M."/>
            <person name="Palmer N.A."/>
            <person name="Gupta A.K."/>
            <person name="Sarath G."/>
            <person name="Tatineni S."/>
        </authorList>
    </citation>
    <scope>NUCLEOTIDE SEQUENCE</scope>
    <source>
        <strain evidence="5">LincolnNE</strain>
    </source>
</reference>
<evidence type="ECO:0000313" key="5">
    <source>
        <dbReference type="EMBL" id="MDE48425.1"/>
    </source>
</evidence>
<sequence>MQDIVYKLVPNLERPKDSDSNNNIGGSIHSSDIKAKDGGNKLKPIDTNGQQKQNKASTPHDFHREDEQINLYVIPHSSCDLKPLKNKYIRLSSLATVTLLKKYIATKLFNDPERYKELDLLCNDNLLGKDHNFKFISVTEWREKVPPVKITYKPRSDD</sequence>
<evidence type="ECO:0000256" key="2">
    <source>
        <dbReference type="ARBA" id="ARBA00023242"/>
    </source>
</evidence>
<dbReference type="PANTHER" id="PTHR45893">
    <property type="entry name" value="POLYCOMB GROUP RING FINGER PROTEIN"/>
    <property type="match status" value="1"/>
</dbReference>
<evidence type="ECO:0000259" key="4">
    <source>
        <dbReference type="Pfam" id="PF16207"/>
    </source>
</evidence>
<dbReference type="GO" id="GO:0005634">
    <property type="term" value="C:nucleus"/>
    <property type="evidence" value="ECO:0007669"/>
    <property type="project" value="UniProtKB-SubCell"/>
</dbReference>
<feature type="compositionally biased region" description="Basic and acidic residues" evidence="3">
    <location>
        <begin position="31"/>
        <end position="44"/>
    </location>
</feature>
<feature type="region of interest" description="Disordered" evidence="3">
    <location>
        <begin position="10"/>
        <end position="62"/>
    </location>
</feature>
<keyword evidence="2" id="KW-0539">Nucleus</keyword>
<evidence type="ECO:0000256" key="1">
    <source>
        <dbReference type="ARBA" id="ARBA00004123"/>
    </source>
</evidence>
<gene>
    <name evidence="5" type="primary">PcgF3_0</name>
    <name evidence="5" type="ORF">g.11347</name>
</gene>
<dbReference type="EMBL" id="GGYP01003654">
    <property type="protein sequence ID" value="MDE48425.1"/>
    <property type="molecule type" value="Transcribed_RNA"/>
</dbReference>
<accession>A0A6G1SD61</accession>
<comment type="subcellular location">
    <subcellularLocation>
        <location evidence="1">Nucleus</location>
    </subcellularLocation>
</comment>
<dbReference type="Pfam" id="PF16207">
    <property type="entry name" value="RAWUL"/>
    <property type="match status" value="1"/>
</dbReference>
<proteinExistence type="predicted"/>
<dbReference type="Gene3D" id="3.10.20.90">
    <property type="entry name" value="Phosphatidylinositol 3-kinase Catalytic Subunit, Chain A, domain 1"/>
    <property type="match status" value="1"/>
</dbReference>
<dbReference type="InterPro" id="IPR051507">
    <property type="entry name" value="PcG_RING_finger"/>
</dbReference>
<feature type="compositionally biased region" description="Polar residues" evidence="3">
    <location>
        <begin position="47"/>
        <end position="57"/>
    </location>
</feature>
<feature type="compositionally biased region" description="Low complexity" evidence="3">
    <location>
        <begin position="20"/>
        <end position="30"/>
    </location>
</feature>
<organism evidence="5">
    <name type="scientific">Aceria tosichella</name>
    <name type="common">wheat curl mite</name>
    <dbReference type="NCBI Taxonomy" id="561515"/>
    <lineage>
        <taxon>Eukaryota</taxon>
        <taxon>Metazoa</taxon>
        <taxon>Ecdysozoa</taxon>
        <taxon>Arthropoda</taxon>
        <taxon>Chelicerata</taxon>
        <taxon>Arachnida</taxon>
        <taxon>Acari</taxon>
        <taxon>Acariformes</taxon>
        <taxon>Trombidiformes</taxon>
        <taxon>Prostigmata</taxon>
        <taxon>Eupodina</taxon>
        <taxon>Eriophyoidea</taxon>
        <taxon>Eriophyidae</taxon>
        <taxon>Eriophyinae</taxon>
        <taxon>Aceriini</taxon>
        <taxon>Aceria</taxon>
    </lineage>
</organism>
<protein>
    <submittedName>
        <fullName evidence="5">Polycomb group RING finger protein 3</fullName>
    </submittedName>
</protein>
<dbReference type="InterPro" id="IPR032443">
    <property type="entry name" value="RAWUL"/>
</dbReference>
<dbReference type="AlphaFoldDB" id="A0A6G1SD61"/>